<proteinExistence type="inferred from homology"/>
<dbReference type="SUPFAM" id="SSF109998">
    <property type="entry name" value="Triger factor/SurA peptide-binding domain-like"/>
    <property type="match status" value="1"/>
</dbReference>
<dbReference type="NCBIfam" id="TIGR02933">
    <property type="entry name" value="nifM_nitrog"/>
    <property type="match status" value="1"/>
</dbReference>
<dbReference type="KEGG" id="azq:G3580_19155"/>
<gene>
    <name evidence="7" type="primary">nifM</name>
    <name evidence="7" type="ORF">G3580_19155</name>
</gene>
<dbReference type="Pfam" id="PF00639">
    <property type="entry name" value="Rotamase"/>
    <property type="match status" value="1"/>
</dbReference>
<dbReference type="GO" id="GO:0003755">
    <property type="term" value="F:peptidyl-prolyl cis-trans isomerase activity"/>
    <property type="evidence" value="ECO:0007669"/>
    <property type="project" value="UniProtKB-KW"/>
</dbReference>
<dbReference type="InterPro" id="IPR046357">
    <property type="entry name" value="PPIase_dom_sf"/>
</dbReference>
<evidence type="ECO:0000256" key="2">
    <source>
        <dbReference type="ARBA" id="ARBA00007656"/>
    </source>
</evidence>
<dbReference type="PANTHER" id="PTHR47245:SF2">
    <property type="entry name" value="PEPTIDYL-PROLYL CIS-TRANS ISOMERASE HP_0175-RELATED"/>
    <property type="match status" value="1"/>
</dbReference>
<dbReference type="Gene3D" id="3.10.50.40">
    <property type="match status" value="1"/>
</dbReference>
<keyword evidence="5" id="KW-0413">Isomerase</keyword>
<organism evidence="7 8">
    <name type="scientific">Nitrogeniibacter mangrovi</name>
    <dbReference type="NCBI Taxonomy" id="2016596"/>
    <lineage>
        <taxon>Bacteria</taxon>
        <taxon>Pseudomonadati</taxon>
        <taxon>Pseudomonadota</taxon>
        <taxon>Betaproteobacteria</taxon>
        <taxon>Rhodocyclales</taxon>
        <taxon>Zoogloeaceae</taxon>
        <taxon>Nitrogeniibacter</taxon>
    </lineage>
</organism>
<dbReference type="SUPFAM" id="SSF54534">
    <property type="entry name" value="FKBP-like"/>
    <property type="match status" value="1"/>
</dbReference>
<dbReference type="PROSITE" id="PS50198">
    <property type="entry name" value="PPIC_PPIASE_2"/>
    <property type="match status" value="1"/>
</dbReference>
<dbReference type="InterPro" id="IPR000297">
    <property type="entry name" value="PPIase_PpiC"/>
</dbReference>
<feature type="domain" description="PpiC" evidence="6">
    <location>
        <begin position="134"/>
        <end position="232"/>
    </location>
</feature>
<evidence type="ECO:0000256" key="5">
    <source>
        <dbReference type="PROSITE-ProRule" id="PRU00278"/>
    </source>
</evidence>
<dbReference type="InterPro" id="IPR027304">
    <property type="entry name" value="Trigger_fact/SurA_dom_sf"/>
</dbReference>
<dbReference type="PANTHER" id="PTHR47245">
    <property type="entry name" value="PEPTIDYLPROLYL ISOMERASE"/>
    <property type="match status" value="1"/>
</dbReference>
<evidence type="ECO:0000259" key="6">
    <source>
        <dbReference type="PROSITE" id="PS50198"/>
    </source>
</evidence>
<protein>
    <recommendedName>
        <fullName evidence="3">peptidylprolyl isomerase</fullName>
        <ecNumber evidence="3">5.2.1.8</ecNumber>
    </recommendedName>
</protein>
<accession>A0A6C1B9A1</accession>
<sequence>MIPAYTELKLAWGLFEKAPDALDTAQRQRVREVARRQADLERRVLATREAAGVVVPDRAMAAALADIRGRYATEDDFLADLQRLGLNVSDLNTALHRELRVETVLEKVAARAPAVTRVDAELYYRSHPEAFDRPEARRLRHILITSNTPAEQAAAQALLEAIRAEAPDATAFGDKALAHSHCPTAIQAGELGVVRRGQLFAELEPTAFALAEGELSAVTASPMGLHLIRCDEILPHGPIPFDEVAERLVGKLDERRRARAQQDWLRRLAEAGATTAMP</sequence>
<dbReference type="RefSeq" id="WP_173768268.1">
    <property type="nucleotide sequence ID" value="NZ_CP048836.1"/>
</dbReference>
<evidence type="ECO:0000313" key="8">
    <source>
        <dbReference type="Proteomes" id="UP000501991"/>
    </source>
</evidence>
<reference evidence="7 8" key="1">
    <citation type="submission" date="2020-02" db="EMBL/GenBank/DDBJ databases">
        <title>Nitrogenibacter mangrovi gen. nov., sp. nov. isolated from mangrove sediment, a denitrifying betaproteobacterium.</title>
        <authorList>
            <person name="Liao H."/>
            <person name="Tian Y."/>
        </authorList>
    </citation>
    <scope>NUCLEOTIDE SEQUENCE [LARGE SCALE GENOMIC DNA]</scope>
    <source>
        <strain evidence="7 8">M9-3-2</strain>
    </source>
</reference>
<dbReference type="InterPro" id="IPR050245">
    <property type="entry name" value="PrsA_foldase"/>
</dbReference>
<evidence type="ECO:0000256" key="3">
    <source>
        <dbReference type="ARBA" id="ARBA00013194"/>
    </source>
</evidence>
<evidence type="ECO:0000256" key="1">
    <source>
        <dbReference type="ARBA" id="ARBA00000971"/>
    </source>
</evidence>
<keyword evidence="8" id="KW-1185">Reference proteome</keyword>
<evidence type="ECO:0000256" key="4">
    <source>
        <dbReference type="ARBA" id="ARBA00023110"/>
    </source>
</evidence>
<keyword evidence="4 5" id="KW-0697">Rotamase</keyword>
<dbReference type="InterPro" id="IPR014282">
    <property type="entry name" value="Nitrogen_fix_NifM"/>
</dbReference>
<evidence type="ECO:0000313" key="7">
    <source>
        <dbReference type="EMBL" id="QID19549.1"/>
    </source>
</evidence>
<dbReference type="EMBL" id="CP048836">
    <property type="protein sequence ID" value="QID19549.1"/>
    <property type="molecule type" value="Genomic_DNA"/>
</dbReference>
<comment type="catalytic activity">
    <reaction evidence="1">
        <text>[protein]-peptidylproline (omega=180) = [protein]-peptidylproline (omega=0)</text>
        <dbReference type="Rhea" id="RHEA:16237"/>
        <dbReference type="Rhea" id="RHEA-COMP:10747"/>
        <dbReference type="Rhea" id="RHEA-COMP:10748"/>
        <dbReference type="ChEBI" id="CHEBI:83833"/>
        <dbReference type="ChEBI" id="CHEBI:83834"/>
        <dbReference type="EC" id="5.2.1.8"/>
    </reaction>
</comment>
<comment type="similarity">
    <text evidence="2">Belongs to the PpiC/parvulin rotamase family.</text>
</comment>
<dbReference type="Proteomes" id="UP000501991">
    <property type="component" value="Chromosome"/>
</dbReference>
<dbReference type="AlphaFoldDB" id="A0A6C1B9A1"/>
<dbReference type="EC" id="5.2.1.8" evidence="3"/>
<name>A0A6C1B9A1_9RHOO</name>